<dbReference type="Proteomes" id="UP000036313">
    <property type="component" value="Unassembled WGS sequence"/>
</dbReference>
<dbReference type="RefSeq" id="WP_048424552.1">
    <property type="nucleotide sequence ID" value="NZ_JYNU01000037.1"/>
</dbReference>
<accession>A0A0J6YG39</accession>
<protein>
    <submittedName>
        <fullName evidence="1">Uncharacterized protein</fullName>
    </submittedName>
</protein>
<comment type="caution">
    <text evidence="1">The sequence shown here is derived from an EMBL/GenBank/DDBJ whole genome shotgun (WGS) entry which is preliminary data.</text>
</comment>
<evidence type="ECO:0000313" key="2">
    <source>
        <dbReference type="Proteomes" id="UP000036313"/>
    </source>
</evidence>
<sequence length="507" mass="56924">MASEQVELVLPDALFGGDLRGFLEWVGLQGRPLGNGSWSIRPNADRIFISHHLLTDDTGFADRFDHLRKMPLTSELIDDPETLASFDKLDEMLTERMSGGSDIAALFHSIHASILRCANHDELIAAVEQACATLRTAPFESTGELLFSGLSAHLAIATDLLVRRVRLPAIMFRFDQDPDALKTIAKLGDEGGFFASSTKWFHDVVSASHYFGPLLGCHAPGFWCVPTERPPAAVLFSLGTGIAGYRHTPMEPMQLLPAEGRDEHVDKEDLSPESSRVAITWWTNRLNSMFGYLCDPAVFSNKQGVYDPYEHQHWLLTFGQVFELTTAIDTLSRNHAAQRVLMNTLLDSYADRIIGCDFEKLCRHDHAEATAARVRTKMPESVAALLMPLADRAVNALRRVQDGFFFREQRGDKNVVIWIPGSERGLHREPQWAAAMLLKLYRNATHGFGGLRQPQSEKDLIAERLLAHHTGELPDDLVYLPYLYLLDTLCEPERVRETIVKRARVRD</sequence>
<dbReference type="PATRIC" id="fig|1807.14.peg.4218"/>
<proteinExistence type="predicted"/>
<dbReference type="AlphaFoldDB" id="A0A0J6YG39"/>
<reference evidence="1 2" key="1">
    <citation type="journal article" date="2015" name="Genome Biol. Evol.">
        <title>Characterization of Three Mycobacterium spp. with Potential Use in Bioremediation by Genome Sequencing and Comparative Genomics.</title>
        <authorList>
            <person name="Das S."/>
            <person name="Pettersson B.M."/>
            <person name="Behra P.R."/>
            <person name="Ramesh M."/>
            <person name="Dasgupta S."/>
            <person name="Bhattacharya A."/>
            <person name="Kirsebom L.A."/>
        </authorList>
    </citation>
    <scope>NUCLEOTIDE SEQUENCE [LARGE SCALE GENOMIC DNA]</scope>
    <source>
        <strain evidence="1 2">DSM 44075</strain>
    </source>
</reference>
<evidence type="ECO:0000313" key="1">
    <source>
        <dbReference type="EMBL" id="KMO71836.1"/>
    </source>
</evidence>
<name>A0A0J6YG39_9MYCO</name>
<dbReference type="EMBL" id="JYNU01000037">
    <property type="protein sequence ID" value="KMO71836.1"/>
    <property type="molecule type" value="Genomic_DNA"/>
</dbReference>
<organism evidence="1 2">
    <name type="scientific">Mycolicibacterium obuense</name>
    <dbReference type="NCBI Taxonomy" id="1807"/>
    <lineage>
        <taxon>Bacteria</taxon>
        <taxon>Bacillati</taxon>
        <taxon>Actinomycetota</taxon>
        <taxon>Actinomycetes</taxon>
        <taxon>Mycobacteriales</taxon>
        <taxon>Mycobacteriaceae</taxon>
        <taxon>Mycolicibacterium</taxon>
    </lineage>
</organism>
<gene>
    <name evidence="1" type="ORF">MOBUDSM44075_04188</name>
</gene>